<comment type="subunit">
    <text evidence="9">Heterodimer of an alpha and beta chain produced by autocleavage. This heterodimer may then dimerize in turn, giving rise to a heterotetramer.</text>
</comment>
<dbReference type="InterPro" id="IPR000246">
    <property type="entry name" value="Peptidase_T2"/>
</dbReference>
<dbReference type="VGNC" id="VGNC:85589">
    <property type="gene designation" value="ASRGL1"/>
</dbReference>
<dbReference type="AlphaFoldDB" id="A0A286ZT02"/>
<dbReference type="CDD" id="cd04702">
    <property type="entry name" value="ASRGL1_like"/>
    <property type="match status" value="1"/>
</dbReference>
<feature type="active site" description="Nucleophile" evidence="15">
    <location>
        <position position="157"/>
    </location>
</feature>
<dbReference type="InterPro" id="IPR033844">
    <property type="entry name" value="ASRGL1_meta"/>
</dbReference>
<comment type="catalytic activity">
    <reaction evidence="1">
        <text>Cleavage of a beta-linked Asp residue from the N-terminus of a polypeptide.</text>
        <dbReference type="EC" id="3.4.19.5"/>
    </reaction>
</comment>
<reference evidence="18" key="3">
    <citation type="submission" date="2025-08" db="UniProtKB">
        <authorList>
            <consortium name="Ensembl"/>
        </authorList>
    </citation>
    <scope>IDENTIFICATION</scope>
</reference>
<proteinExistence type="evidence at protein level"/>
<evidence type="ECO:0000313" key="19">
    <source>
        <dbReference type="Proteomes" id="UP000008227"/>
    </source>
</evidence>
<sequence length="297" mass="30999">MNSAVIVVHGGGASCISKDRKERVRQGIVKAATVGYNILKEGGSAVDAVEGAVVVLEDDAEFNAGHGSVLNENGEVEMDASIMNGKDLLVMEKTHHCFLTDQGAAKFAADNGIPAIPGEQLVTERNKKRLEKEKHEKLTLISSLSLFLSLLTRSLGTVGAVAVDCRGNVAYATSTGGIVNKMPGRVGDTPCIGSGGYADNDIGAISTTGHGESILKVNLARLTLFHVEQGKTLEEAAEASLGYMKSKVKGVGGVIVVNKAGDWAVKWTSASMPWAAAKDGKLHSGIDLSDTSVTDLP</sequence>
<dbReference type="Gene3D" id="3.60.20.30">
    <property type="entry name" value="(Glycosyl)asparaginase"/>
    <property type="match status" value="1"/>
</dbReference>
<evidence type="ECO:0000256" key="15">
    <source>
        <dbReference type="PIRSR" id="PIRSR600246-1"/>
    </source>
</evidence>
<dbReference type="SUPFAM" id="SSF56235">
    <property type="entry name" value="N-terminal nucleophile aminohydrolases (Ntn hydrolases)"/>
    <property type="match status" value="1"/>
</dbReference>
<dbReference type="GO" id="GO:0004067">
    <property type="term" value="F:asparaginase activity"/>
    <property type="evidence" value="ECO:0007669"/>
    <property type="project" value="UniProtKB-EC"/>
</dbReference>
<feature type="binding site" evidence="16">
    <location>
        <begin position="185"/>
        <end position="188"/>
    </location>
    <ligand>
        <name>substrate</name>
    </ligand>
</feature>
<evidence type="ECO:0000256" key="9">
    <source>
        <dbReference type="ARBA" id="ARBA00025988"/>
    </source>
</evidence>
<dbReference type="GeneTree" id="ENSGT00950000183045"/>
<comment type="catalytic activity">
    <reaction evidence="14">
        <text>L-asparagine + H2O = L-aspartate + NH4(+)</text>
        <dbReference type="Rhea" id="RHEA:21016"/>
        <dbReference type="ChEBI" id="CHEBI:15377"/>
        <dbReference type="ChEBI" id="CHEBI:28938"/>
        <dbReference type="ChEBI" id="CHEBI:29991"/>
        <dbReference type="ChEBI" id="CHEBI:58048"/>
        <dbReference type="EC" id="3.5.1.1"/>
    </reaction>
</comment>
<gene>
    <name evidence="18 20" type="primary">ASRGL1</name>
</gene>
<evidence type="ECO:0000256" key="6">
    <source>
        <dbReference type="ARBA" id="ARBA00022670"/>
    </source>
</evidence>
<evidence type="ECO:0000256" key="5">
    <source>
        <dbReference type="ARBA" id="ARBA00022280"/>
    </source>
</evidence>
<evidence type="ECO:0000256" key="13">
    <source>
        <dbReference type="ARBA" id="ARBA00030667"/>
    </source>
</evidence>
<evidence type="ECO:0000256" key="7">
    <source>
        <dbReference type="ARBA" id="ARBA00022801"/>
    </source>
</evidence>
<accession>A0A286ZT02</accession>
<feature type="site" description="Cleavage; by autolysis" evidence="17">
    <location>
        <begin position="156"/>
        <end position="157"/>
    </location>
</feature>
<evidence type="ECO:0000256" key="10">
    <source>
        <dbReference type="ARBA" id="ARBA00029701"/>
    </source>
</evidence>
<evidence type="ECO:0000256" key="2">
    <source>
        <dbReference type="ARBA" id="ARBA00010872"/>
    </source>
</evidence>
<evidence type="ECO:0000256" key="8">
    <source>
        <dbReference type="ARBA" id="ARBA00022813"/>
    </source>
</evidence>
<dbReference type="InterPro" id="IPR029055">
    <property type="entry name" value="Ntn_hydrolases_N"/>
</dbReference>
<dbReference type="Ensembl" id="ENSSSCT00000037371.3">
    <property type="protein sequence ID" value="ENSSSCP00000034609.3"/>
    <property type="gene ID" value="ENSSSCG00000013065.5"/>
</dbReference>
<dbReference type="FunFam" id="3.60.20.30:FF:000001">
    <property type="entry name" value="Isoaspartyl peptidase/L-asparaginase"/>
    <property type="match status" value="1"/>
</dbReference>
<dbReference type="EC" id="3.5.1.1" evidence="4"/>
<evidence type="ECO:0000313" key="20">
    <source>
        <dbReference type="VGNC" id="VGNC:85589"/>
    </source>
</evidence>
<name>A0A286ZT02_PIG</name>
<dbReference type="GO" id="GO:0008798">
    <property type="term" value="F:beta-aspartyl-peptidase activity"/>
    <property type="evidence" value="ECO:0007669"/>
    <property type="project" value="UniProtKB-EC"/>
</dbReference>
<protein>
    <recommendedName>
        <fullName evidence="5">Isoaspartyl peptidase/L-asparaginase</fullName>
        <ecNumber evidence="3">3.4.19.5</ecNumber>
        <ecNumber evidence="4">3.5.1.1</ecNumber>
    </recommendedName>
    <alternativeName>
        <fullName evidence="10">Asparaginase-like protein 1</fullName>
    </alternativeName>
    <alternativeName>
        <fullName evidence="13">Beta-aspartyl-peptidase</fullName>
    </alternativeName>
    <alternativeName>
        <fullName evidence="11">Isoaspartyl dipeptidase</fullName>
    </alternativeName>
    <alternativeName>
        <fullName evidence="12">L-asparagine amidohydrolase</fullName>
    </alternativeName>
</protein>
<dbReference type="Bgee" id="ENSSSCG00000013065">
    <property type="expression patterns" value="Expressed in testis and 44 other cell types or tissues"/>
</dbReference>
<evidence type="ECO:0000256" key="12">
    <source>
        <dbReference type="ARBA" id="ARBA00030414"/>
    </source>
</evidence>
<dbReference type="GO" id="GO:0006508">
    <property type="term" value="P:proteolysis"/>
    <property type="evidence" value="ECO:0007669"/>
    <property type="project" value="UniProtKB-KW"/>
</dbReference>
<keyword evidence="19" id="KW-1185">Reference proteome</keyword>
<organism evidence="18 19">
    <name type="scientific">Sus scrofa</name>
    <name type="common">Pig</name>
    <dbReference type="NCBI Taxonomy" id="9823"/>
    <lineage>
        <taxon>Eukaryota</taxon>
        <taxon>Metazoa</taxon>
        <taxon>Chordata</taxon>
        <taxon>Craniata</taxon>
        <taxon>Vertebrata</taxon>
        <taxon>Euteleostomi</taxon>
        <taxon>Mammalia</taxon>
        <taxon>Eutheria</taxon>
        <taxon>Laurasiatheria</taxon>
        <taxon>Artiodactyla</taxon>
        <taxon>Suina</taxon>
        <taxon>Suidae</taxon>
        <taxon>Sus</taxon>
    </lineage>
</organism>
<dbReference type="PANTHER" id="PTHR10188:SF41">
    <property type="entry name" value="ISOASPARTYL PEPTIDASE_L-ASPARAGINASE"/>
    <property type="match status" value="1"/>
</dbReference>
<dbReference type="Proteomes" id="UP000008227">
    <property type="component" value="Chromosome 2"/>
</dbReference>
<evidence type="ECO:0000256" key="11">
    <source>
        <dbReference type="ARBA" id="ARBA00029780"/>
    </source>
</evidence>
<evidence type="ECO:0007829" key="21">
    <source>
        <dbReference type="PeptideAtlas" id="A0A286ZT02"/>
    </source>
</evidence>
<dbReference type="ExpressionAtlas" id="A0A286ZT02">
    <property type="expression patterns" value="baseline and differential"/>
</dbReference>
<dbReference type="Pfam" id="PF01112">
    <property type="entry name" value="Asparaginase_2"/>
    <property type="match status" value="2"/>
</dbReference>
<dbReference type="PANTHER" id="PTHR10188">
    <property type="entry name" value="L-ASPARAGINASE"/>
    <property type="match status" value="1"/>
</dbReference>
<reference evidence="18" key="2">
    <citation type="journal article" date="2020" name="Gigascience">
        <title>An improved pig reference genome sequence to enable pig genetics and genomics research.</title>
        <authorList>
            <person name="Warr A."/>
            <person name="Affara N."/>
            <person name="Aken B."/>
            <person name="Beiki H."/>
            <person name="Bickhart D.M."/>
            <person name="Billis K."/>
            <person name="Chow W."/>
            <person name="Eory L."/>
            <person name="Finlayson H.A."/>
            <person name="Flicek P."/>
            <person name="Giron C.G."/>
            <person name="Griffin D.K."/>
            <person name="Hall R."/>
            <person name="Hannum G."/>
            <person name="Hourlier T."/>
            <person name="Howe K."/>
            <person name="Hume D.A."/>
            <person name="Izuogu O."/>
            <person name="Kim K."/>
            <person name="Koren S."/>
            <person name="Liu H."/>
            <person name="Manchanda N."/>
            <person name="Martin F.J."/>
            <person name="Nonneman D.J."/>
            <person name="O'Connor R.E."/>
            <person name="Phillippy A.M."/>
            <person name="Rohrer G.A."/>
            <person name="Rosen B.D."/>
            <person name="Rund L.A."/>
            <person name="Sargent C.A."/>
            <person name="Schook L.B."/>
            <person name="Schroeder S.G."/>
            <person name="Schwartz A.S."/>
            <person name="Skinner B.M."/>
            <person name="Talbot R."/>
            <person name="Tseng E."/>
            <person name="Tuggle C.K."/>
            <person name="Watson M."/>
            <person name="Smith T.P.L."/>
            <person name="Archibald A.L."/>
        </authorList>
    </citation>
    <scope>NUCLEOTIDE SEQUENCE [LARGE SCALE GENOMIC DNA]</scope>
    <source>
        <strain evidence="18">Duroc</strain>
    </source>
</reference>
<evidence type="ECO:0000256" key="17">
    <source>
        <dbReference type="PIRSR" id="PIRSR600246-3"/>
    </source>
</evidence>
<evidence type="ECO:0000256" key="1">
    <source>
        <dbReference type="ARBA" id="ARBA00000306"/>
    </source>
</evidence>
<reference evidence="19" key="1">
    <citation type="submission" date="2009-11" db="EMBL/GenBank/DDBJ databases">
        <authorList>
            <consortium name="Porcine genome sequencing project"/>
        </authorList>
    </citation>
    <scope>NUCLEOTIDE SEQUENCE [LARGE SCALE GENOMIC DNA]</scope>
    <source>
        <strain evidence="19">Duroc</strain>
    </source>
</reference>
<keyword evidence="21" id="KW-1267">Proteomics identification</keyword>
<comment type="similarity">
    <text evidence="2">Belongs to the Ntn-hydrolase family.</text>
</comment>
<evidence type="ECO:0000256" key="14">
    <source>
        <dbReference type="ARBA" id="ARBA00049366"/>
    </source>
</evidence>
<evidence type="ECO:0000313" key="18">
    <source>
        <dbReference type="Ensembl" id="ENSSSCP00000034609.3"/>
    </source>
</evidence>
<evidence type="ECO:0000256" key="16">
    <source>
        <dbReference type="PIRSR" id="PIRSR600246-2"/>
    </source>
</evidence>
<dbReference type="EC" id="3.4.19.5" evidence="3"/>
<evidence type="ECO:0000256" key="4">
    <source>
        <dbReference type="ARBA" id="ARBA00012920"/>
    </source>
</evidence>
<keyword evidence="7" id="KW-0378">Hydrolase</keyword>
<keyword evidence="6" id="KW-0645">Protease</keyword>
<reference evidence="18" key="4">
    <citation type="submission" date="2025-09" db="UniProtKB">
        <authorList>
            <consortium name="Ensembl"/>
        </authorList>
    </citation>
    <scope>IDENTIFICATION</scope>
</reference>
<evidence type="ECO:0000256" key="3">
    <source>
        <dbReference type="ARBA" id="ARBA00012879"/>
    </source>
</evidence>
<feature type="binding site" evidence="16">
    <location>
        <begin position="208"/>
        <end position="211"/>
    </location>
    <ligand>
        <name>substrate</name>
    </ligand>
</feature>
<keyword evidence="8" id="KW-0068">Autocatalytic cleavage</keyword>